<name>A0ABT9HL34_9SPHN</name>
<evidence type="ECO:0000256" key="1">
    <source>
        <dbReference type="SAM" id="Coils"/>
    </source>
</evidence>
<feature type="coiled-coil region" evidence="1">
    <location>
        <begin position="73"/>
        <end position="137"/>
    </location>
</feature>
<organism evidence="3 4">
    <name type="scientific">Qipengyuania profundimaris</name>
    <dbReference type="NCBI Taxonomy" id="3067652"/>
    <lineage>
        <taxon>Bacteria</taxon>
        <taxon>Pseudomonadati</taxon>
        <taxon>Pseudomonadota</taxon>
        <taxon>Alphaproteobacteria</taxon>
        <taxon>Sphingomonadales</taxon>
        <taxon>Erythrobacteraceae</taxon>
        <taxon>Qipengyuania</taxon>
    </lineage>
</organism>
<keyword evidence="1" id="KW-0175">Coiled coil</keyword>
<dbReference type="EMBL" id="JAVAIM010000001">
    <property type="protein sequence ID" value="MDP4573859.1"/>
    <property type="molecule type" value="Genomic_DNA"/>
</dbReference>
<comment type="caution">
    <text evidence="3">The sequence shown here is derived from an EMBL/GenBank/DDBJ whole genome shotgun (WGS) entry which is preliminary data.</text>
</comment>
<proteinExistence type="predicted"/>
<sequence>MNELADQADSNSDFAAVISTFWPRLSRRLEELLDREARLKRAANIAQLCEEADRLVKDALCRQHESKPHVRAKLELEQALSHLRKLVAEADRQFEEALEKKFLKAWATITRPGRKELRNARDQIKALEAALANVSANSELIATEQEYEDLLRLVDQRLSTAKKLASEAIPASHHHQFEPDHALSVGLISAAMSVPVSVAMDLDQAGSVYDALRDVNGNYASLTDLEIWQESLSMSAESLAGLAALTKGSYFEGLVENELGGERFANFNHPDTDIVIDGVAFQIKATDNAAYVESVADHIPVVTTTEVAELTGGIDIGYSDLDLTEAVDLALGGSVIDFGDTLLDGISTGIGGVGIVAIIRGANAAWGKYRSGGNAASALGAGVTATAVDVARTFVNVAELGYRGGQMATRTIARLSSSDKMLVDEERKPGSEVPRPSEYKAPFDLHSNNIIYVGSKPLEP</sequence>
<protein>
    <recommendedName>
        <fullName evidence="5">LXG domain-containing protein</fullName>
    </recommendedName>
</protein>
<keyword evidence="4" id="KW-1185">Reference proteome</keyword>
<reference evidence="3 4" key="1">
    <citation type="submission" date="2023-08" db="EMBL/GenBank/DDBJ databases">
        <title>genomic of G39.</title>
        <authorList>
            <person name="Wang Y."/>
        </authorList>
    </citation>
    <scope>NUCLEOTIDE SEQUENCE [LARGE SCALE GENOMIC DNA]</scope>
    <source>
        <strain evidence="3 4">G39</strain>
    </source>
</reference>
<dbReference type="RefSeq" id="WP_305931324.1">
    <property type="nucleotide sequence ID" value="NZ_JAVAIM010000001.1"/>
</dbReference>
<gene>
    <name evidence="3" type="ORF">Q9K02_01740</name>
</gene>
<evidence type="ECO:0000256" key="2">
    <source>
        <dbReference type="SAM" id="MobiDB-lite"/>
    </source>
</evidence>
<dbReference type="Proteomes" id="UP001240639">
    <property type="component" value="Unassembled WGS sequence"/>
</dbReference>
<feature type="region of interest" description="Disordered" evidence="2">
    <location>
        <begin position="421"/>
        <end position="441"/>
    </location>
</feature>
<evidence type="ECO:0008006" key="5">
    <source>
        <dbReference type="Google" id="ProtNLM"/>
    </source>
</evidence>
<accession>A0ABT9HL34</accession>
<evidence type="ECO:0000313" key="4">
    <source>
        <dbReference type="Proteomes" id="UP001240639"/>
    </source>
</evidence>
<evidence type="ECO:0000313" key="3">
    <source>
        <dbReference type="EMBL" id="MDP4573859.1"/>
    </source>
</evidence>